<accession>A0A7K2IXF3</accession>
<dbReference type="PANTHER" id="PTHR44196:SF1">
    <property type="entry name" value="DEHYDROGENASE_REDUCTASE SDR FAMILY MEMBER 7B"/>
    <property type="match status" value="1"/>
</dbReference>
<protein>
    <submittedName>
        <fullName evidence="6">SDR family NAD(P)-dependent oxidoreductase</fullName>
    </submittedName>
</protein>
<feature type="domain" description="Ketoreductase" evidence="5">
    <location>
        <begin position="67"/>
        <end position="250"/>
    </location>
</feature>
<evidence type="ECO:0000256" key="4">
    <source>
        <dbReference type="SAM" id="MobiDB-lite"/>
    </source>
</evidence>
<name>A0A7K2IXF3_9ACTN</name>
<evidence type="ECO:0000256" key="3">
    <source>
        <dbReference type="RuleBase" id="RU000363"/>
    </source>
</evidence>
<dbReference type="GO" id="GO:0016491">
    <property type="term" value="F:oxidoreductase activity"/>
    <property type="evidence" value="ECO:0007669"/>
    <property type="project" value="UniProtKB-KW"/>
</dbReference>
<dbReference type="PANTHER" id="PTHR44196">
    <property type="entry name" value="DEHYDROGENASE/REDUCTASE SDR FAMILY MEMBER 7B"/>
    <property type="match status" value="1"/>
</dbReference>
<gene>
    <name evidence="6" type="ORF">GTW20_20720</name>
</gene>
<dbReference type="EMBL" id="WWHY01000001">
    <property type="protein sequence ID" value="MYR34603.1"/>
    <property type="molecule type" value="Genomic_DNA"/>
</dbReference>
<evidence type="ECO:0000313" key="6">
    <source>
        <dbReference type="EMBL" id="MYR34603.1"/>
    </source>
</evidence>
<dbReference type="InterPro" id="IPR036291">
    <property type="entry name" value="NAD(P)-bd_dom_sf"/>
</dbReference>
<dbReference type="PRINTS" id="PR00080">
    <property type="entry name" value="SDRFAMILY"/>
</dbReference>
<dbReference type="AlphaFoldDB" id="A0A7K2IXF3"/>
<dbReference type="Gene3D" id="3.40.50.720">
    <property type="entry name" value="NAD(P)-binding Rossmann-like Domain"/>
    <property type="match status" value="1"/>
</dbReference>
<proteinExistence type="inferred from homology"/>
<dbReference type="SMART" id="SM00822">
    <property type="entry name" value="PKS_KR"/>
    <property type="match status" value="1"/>
</dbReference>
<dbReference type="InterPro" id="IPR002347">
    <property type="entry name" value="SDR_fam"/>
</dbReference>
<dbReference type="FunFam" id="3.40.50.720:FF:000084">
    <property type="entry name" value="Short-chain dehydrogenase reductase"/>
    <property type="match status" value="1"/>
</dbReference>
<comment type="similarity">
    <text evidence="1 3">Belongs to the short-chain dehydrogenases/reductases (SDR) family.</text>
</comment>
<comment type="caution">
    <text evidence="6">The sequence shown here is derived from an EMBL/GenBank/DDBJ whole genome shotgun (WGS) entry which is preliminary data.</text>
</comment>
<evidence type="ECO:0000256" key="2">
    <source>
        <dbReference type="ARBA" id="ARBA00023002"/>
    </source>
</evidence>
<evidence type="ECO:0000313" key="7">
    <source>
        <dbReference type="Proteomes" id="UP000467124"/>
    </source>
</evidence>
<organism evidence="6 7">
    <name type="scientific">Nocardiopsis alba</name>
    <dbReference type="NCBI Taxonomy" id="53437"/>
    <lineage>
        <taxon>Bacteria</taxon>
        <taxon>Bacillati</taxon>
        <taxon>Actinomycetota</taxon>
        <taxon>Actinomycetes</taxon>
        <taxon>Streptosporangiales</taxon>
        <taxon>Nocardiopsidaceae</taxon>
        <taxon>Nocardiopsis</taxon>
    </lineage>
</organism>
<feature type="compositionally biased region" description="Basic and acidic residues" evidence="4">
    <location>
        <begin position="373"/>
        <end position="387"/>
    </location>
</feature>
<evidence type="ECO:0000259" key="5">
    <source>
        <dbReference type="SMART" id="SM00822"/>
    </source>
</evidence>
<keyword evidence="2" id="KW-0560">Oxidoreductase</keyword>
<dbReference type="RefSeq" id="WP_161111606.1">
    <property type="nucleotide sequence ID" value="NZ_WWHY01000001.1"/>
</dbReference>
<dbReference type="SUPFAM" id="SSF51735">
    <property type="entry name" value="NAD(P)-binding Rossmann-fold domains"/>
    <property type="match status" value="1"/>
</dbReference>
<dbReference type="CDD" id="cd05233">
    <property type="entry name" value="SDR_c"/>
    <property type="match status" value="1"/>
</dbReference>
<dbReference type="PRINTS" id="PR00081">
    <property type="entry name" value="GDHRDH"/>
</dbReference>
<dbReference type="Proteomes" id="UP000467124">
    <property type="component" value="Unassembled WGS sequence"/>
</dbReference>
<dbReference type="GO" id="GO:0016020">
    <property type="term" value="C:membrane"/>
    <property type="evidence" value="ECO:0007669"/>
    <property type="project" value="TreeGrafter"/>
</dbReference>
<feature type="region of interest" description="Disordered" evidence="4">
    <location>
        <begin position="364"/>
        <end position="387"/>
    </location>
</feature>
<evidence type="ECO:0000256" key="1">
    <source>
        <dbReference type="ARBA" id="ARBA00006484"/>
    </source>
</evidence>
<dbReference type="InterPro" id="IPR057326">
    <property type="entry name" value="KR_dom"/>
</dbReference>
<dbReference type="Pfam" id="PF00106">
    <property type="entry name" value="adh_short"/>
    <property type="match status" value="1"/>
</dbReference>
<reference evidence="6 7" key="1">
    <citation type="journal article" date="2019" name="Nat. Commun.">
        <title>The antimicrobial potential of Streptomyces from insect microbiomes.</title>
        <authorList>
            <person name="Chevrette M.G."/>
            <person name="Carlson C.M."/>
            <person name="Ortega H.E."/>
            <person name="Thomas C."/>
            <person name="Ananiev G.E."/>
            <person name="Barns K.J."/>
            <person name="Book A.J."/>
            <person name="Cagnazzo J."/>
            <person name="Carlos C."/>
            <person name="Flanigan W."/>
            <person name="Grubbs K.J."/>
            <person name="Horn H.A."/>
            <person name="Hoffmann F.M."/>
            <person name="Klassen J.L."/>
            <person name="Knack J.J."/>
            <person name="Lewin G.R."/>
            <person name="McDonald B.R."/>
            <person name="Muller L."/>
            <person name="Melo W.G.P."/>
            <person name="Pinto-Tomas A.A."/>
            <person name="Schmitz A."/>
            <person name="Wendt-Pienkowski E."/>
            <person name="Wildman S."/>
            <person name="Zhao M."/>
            <person name="Zhang F."/>
            <person name="Bugni T.S."/>
            <person name="Andes D.R."/>
            <person name="Pupo M.T."/>
            <person name="Currie C.R."/>
        </authorList>
    </citation>
    <scope>NUCLEOTIDE SEQUENCE [LARGE SCALE GENOMIC DNA]</scope>
    <source>
        <strain evidence="6 7">SID5840</strain>
    </source>
</reference>
<sequence>MRGLRTTLTLAGARWLWRRHRRSRESTPVSAGRSGAELLAWGAAAAALGAGASALSERRRARRMNGRVVLVTGGSRGLGLQLAREFGAGGASVVICARGREDLDRAVAELTGRGVEALGVVCDVTDPEAVDSLLDDAVDRFGRLDVVVNSAGIMRVGPQRTLPDDAFVQAMDVMFWGPFHLSRAAMERMRGRGGTIVNVTSIGAYLSVPHLLPYSAAKHAWAALSEGMAAESGGSGVRVVTVVPGLMRTGSHRGVVFSGNPEREYAWFALAAGAPLLSVSAERAARRIVAAAASGRGFLVISPIARIGLAVHGVAPGLTQAGMRLVGRLLPDAPEHVEERSGSEAADSRIGRLVGVVAALNERAGRRMNQSSRAEERRRDVDSGKDG</sequence>